<accession>A0AAW9RCI5</accession>
<dbReference type="Proteomes" id="UP001359886">
    <property type="component" value="Unassembled WGS sequence"/>
</dbReference>
<dbReference type="SUPFAM" id="SSF54427">
    <property type="entry name" value="NTF2-like"/>
    <property type="match status" value="1"/>
</dbReference>
<protein>
    <submittedName>
        <fullName evidence="2">Nuclear transport factor 2 family protein</fullName>
    </submittedName>
</protein>
<dbReference type="Pfam" id="PF12680">
    <property type="entry name" value="SnoaL_2"/>
    <property type="match status" value="1"/>
</dbReference>
<organism evidence="2 3">
    <name type="scientific">Elongatibacter sediminis</name>
    <dbReference type="NCBI Taxonomy" id="3119006"/>
    <lineage>
        <taxon>Bacteria</taxon>
        <taxon>Pseudomonadati</taxon>
        <taxon>Pseudomonadota</taxon>
        <taxon>Gammaproteobacteria</taxon>
        <taxon>Chromatiales</taxon>
        <taxon>Wenzhouxiangellaceae</taxon>
        <taxon>Elongatibacter</taxon>
    </lineage>
</organism>
<gene>
    <name evidence="2" type="ORF">V3330_09600</name>
</gene>
<dbReference type="Gene3D" id="3.10.450.50">
    <property type="match status" value="1"/>
</dbReference>
<dbReference type="AlphaFoldDB" id="A0AAW9RCI5"/>
<dbReference type="RefSeq" id="WP_354695199.1">
    <property type="nucleotide sequence ID" value="NZ_JAZHOG010000005.1"/>
</dbReference>
<comment type="caution">
    <text evidence="2">The sequence shown here is derived from an EMBL/GenBank/DDBJ whole genome shotgun (WGS) entry which is preliminary data.</text>
</comment>
<evidence type="ECO:0000259" key="1">
    <source>
        <dbReference type="Pfam" id="PF12680"/>
    </source>
</evidence>
<evidence type="ECO:0000313" key="3">
    <source>
        <dbReference type="Proteomes" id="UP001359886"/>
    </source>
</evidence>
<dbReference type="EMBL" id="JAZHOG010000005">
    <property type="protein sequence ID" value="MEJ8567878.1"/>
    <property type="molecule type" value="Genomic_DNA"/>
</dbReference>
<dbReference type="InterPro" id="IPR032710">
    <property type="entry name" value="NTF2-like_dom_sf"/>
</dbReference>
<reference evidence="2 3" key="1">
    <citation type="submission" date="2024-02" db="EMBL/GenBank/DDBJ databases">
        <title>A novel Wenzhouxiangellaceae bacterium, isolated from coastal sediments.</title>
        <authorList>
            <person name="Du Z.-J."/>
            <person name="Ye Y.-Q."/>
            <person name="Zhang X.-Y."/>
        </authorList>
    </citation>
    <scope>NUCLEOTIDE SEQUENCE [LARGE SCALE GENOMIC DNA]</scope>
    <source>
        <strain evidence="2 3">CH-27</strain>
    </source>
</reference>
<proteinExistence type="predicted"/>
<keyword evidence="3" id="KW-1185">Reference proteome</keyword>
<dbReference type="InterPro" id="IPR037401">
    <property type="entry name" value="SnoaL-like"/>
</dbReference>
<evidence type="ECO:0000313" key="2">
    <source>
        <dbReference type="EMBL" id="MEJ8567878.1"/>
    </source>
</evidence>
<name>A0AAW9RCI5_9GAMM</name>
<sequence>MSEPIDVVNGIIEAWKRTDIDGVLAHLTEDVEYHYVVGERPLVGHEWVRRFLEKFGTGQTDIRWRIVNHAQAGNKILVEGIDDYVDAEGRRIRTPYMGIFELRDGRVCGWRDYVDTGLIAKAKAQEDFPEWLETLCSKGD</sequence>
<feature type="domain" description="SnoaL-like" evidence="1">
    <location>
        <begin position="11"/>
        <end position="108"/>
    </location>
</feature>